<comment type="caution">
    <text evidence="2">The sequence shown here is derived from an EMBL/GenBank/DDBJ whole genome shotgun (WGS) entry which is preliminary data.</text>
</comment>
<keyword evidence="3" id="KW-1185">Reference proteome</keyword>
<feature type="region of interest" description="Disordered" evidence="1">
    <location>
        <begin position="1"/>
        <end position="93"/>
    </location>
</feature>
<name>A0A919VJ57_9ACTN</name>
<dbReference type="Proteomes" id="UP000681340">
    <property type="component" value="Unassembled WGS sequence"/>
</dbReference>
<feature type="compositionally biased region" description="Basic residues" evidence="1">
    <location>
        <begin position="79"/>
        <end position="93"/>
    </location>
</feature>
<proteinExistence type="predicted"/>
<accession>A0A919VJ57</accession>
<evidence type="ECO:0000313" key="2">
    <source>
        <dbReference type="EMBL" id="GIM67926.1"/>
    </source>
</evidence>
<dbReference type="AlphaFoldDB" id="A0A919VJ57"/>
<protein>
    <submittedName>
        <fullName evidence="2">Uncharacterized protein</fullName>
    </submittedName>
</protein>
<evidence type="ECO:0000256" key="1">
    <source>
        <dbReference type="SAM" id="MobiDB-lite"/>
    </source>
</evidence>
<feature type="compositionally biased region" description="Basic residues" evidence="1">
    <location>
        <begin position="18"/>
        <end position="31"/>
    </location>
</feature>
<gene>
    <name evidence="2" type="ORF">Aau02nite_29420</name>
</gene>
<dbReference type="EMBL" id="BOQL01000024">
    <property type="protein sequence ID" value="GIM67926.1"/>
    <property type="molecule type" value="Genomic_DNA"/>
</dbReference>
<sequence>MLAIAMGTSRTRGPAHPGTRRRGFRKLRAKTTRPASAPKSTTAGPGLPAGSKNRRPATRYDVGKRATKRGITLNERTKRTGQRTSRGRGGFKW</sequence>
<organism evidence="2 3">
    <name type="scientific">Actinoplanes auranticolor</name>
    <dbReference type="NCBI Taxonomy" id="47988"/>
    <lineage>
        <taxon>Bacteria</taxon>
        <taxon>Bacillati</taxon>
        <taxon>Actinomycetota</taxon>
        <taxon>Actinomycetes</taxon>
        <taxon>Micromonosporales</taxon>
        <taxon>Micromonosporaceae</taxon>
        <taxon>Actinoplanes</taxon>
    </lineage>
</organism>
<evidence type="ECO:0000313" key="3">
    <source>
        <dbReference type="Proteomes" id="UP000681340"/>
    </source>
</evidence>
<reference evidence="2" key="1">
    <citation type="submission" date="2021-03" db="EMBL/GenBank/DDBJ databases">
        <title>Whole genome shotgun sequence of Actinoplanes auranticolor NBRC 12245.</title>
        <authorList>
            <person name="Komaki H."/>
            <person name="Tamura T."/>
        </authorList>
    </citation>
    <scope>NUCLEOTIDE SEQUENCE</scope>
    <source>
        <strain evidence="2">NBRC 12245</strain>
    </source>
</reference>